<gene>
    <name evidence="1" type="ORF">N3K66_005003</name>
</gene>
<dbReference type="Proteomes" id="UP001163324">
    <property type="component" value="Chromosome 4"/>
</dbReference>
<keyword evidence="2" id="KW-1185">Reference proteome</keyword>
<evidence type="ECO:0000313" key="2">
    <source>
        <dbReference type="Proteomes" id="UP001163324"/>
    </source>
</evidence>
<accession>A0ACC0V5J6</accession>
<proteinExistence type="predicted"/>
<sequence length="1096" mass="121771">MDLEELRSTGQRGSAVDEEKGPALSLPPPMDRAPMDRDCLSDPRRPGLGPRSSSATSVAQVESMISDEKMDTETFGINELRDGFFDAMYLKQTSFPVGDISEDVEDGLPEEFKRVSYTSPGPYLSAQWKRLRFITVELTTTRAGIRLVKAFLAFFVAYILCLVPSVRDWLGRYHYVMPLSVILNHPSRTIGSQLDGAVLTIAGTAAGLGWGAIALLLSTSTLSASTGYGGILALFLALFMTATAWIRSFFIRFYQGALCAGVAITFTCLAETNSRDVEWAKLRSYGIPWVLGQAIALLVNCLIFPDAGARPLAKMMHEFFGVAQSALVVPRPRDLRIRRNLSKCYIDVAQAYRDMGIDVTVTRFRPEDVRDLRYLMQDVVRALLSMETETYMFDDLEPDDDSKPAPKPRTVTVKIDAPSPPIEPLRPAPDSEDATRTVIQTLSGPTKDMLRCMGEGLSRSDAALMELSGYRKHLGPPKEVSADIAPIQVRLKACMASFAAMESTLLSASELPPASIQDSDVVRLFVFARHVREAASAVQKLLVKVNYMQHTSDWPKMHLPSYPFWKAIHRTNAQVRHDRGGITAGSYHSTFKQIGELLDKMASRKHEPLSRLRENASEATSDSEDEPEGFRTAADSKPEGDAESDKVGVGYNIWRVLHRLQGLESRYAFKVCLVCSLLSVPSYLGSDQGWWDRYEVWWAVSMSWIMLHPRVGGNLQDLCIRGFSAILGAAWSGAAIAAGNGSPYVLAAFAAVYMLPMMWRFTQSTHPRSGLVGCFSFTVISLGLQSYQGDTATSVLAVIKGLSFFVGTTVPVIVNWFIWPFVARHELRYALSSMLFFMSIMYRNVVAKYVYYQAGRSPTESDVRHSEMLEGRLREGFVRVRQLLVLTRHELRLRAAFDPLPYSALAGACERFFDYVVAVRQSALFYEPDTIRDNREAAEKLLGYRRDAVAAILGNLYILAGALRSQRKVPRYLPSAVAARKRFLVRIAELEQEEEAASSPSTTSPSASASASGAKRRGGNSSSSSSSRNLLGRRKKWSDIYSYSYNESLTGCVAQLEELEKYTKLIVGEQGFGDEFHDDEDEDDDDNDEQADMLRG</sequence>
<reference evidence="1" key="1">
    <citation type="submission" date="2022-10" db="EMBL/GenBank/DDBJ databases">
        <title>Complete Genome of Trichothecium roseum strain YXFP-22015, a Plant Pathogen Isolated from Citrus.</title>
        <authorList>
            <person name="Wang Y."/>
            <person name="Zhu L."/>
        </authorList>
    </citation>
    <scope>NUCLEOTIDE SEQUENCE</scope>
    <source>
        <strain evidence="1">YXFP-22015</strain>
    </source>
</reference>
<protein>
    <submittedName>
        <fullName evidence="1">Uncharacterized protein</fullName>
    </submittedName>
</protein>
<organism evidence="1 2">
    <name type="scientific">Trichothecium roseum</name>
    <dbReference type="NCBI Taxonomy" id="47278"/>
    <lineage>
        <taxon>Eukaryota</taxon>
        <taxon>Fungi</taxon>
        <taxon>Dikarya</taxon>
        <taxon>Ascomycota</taxon>
        <taxon>Pezizomycotina</taxon>
        <taxon>Sordariomycetes</taxon>
        <taxon>Hypocreomycetidae</taxon>
        <taxon>Hypocreales</taxon>
        <taxon>Hypocreales incertae sedis</taxon>
        <taxon>Trichothecium</taxon>
    </lineage>
</organism>
<name>A0ACC0V5J6_9HYPO</name>
<evidence type="ECO:0000313" key="1">
    <source>
        <dbReference type="EMBL" id="KAI9900741.1"/>
    </source>
</evidence>
<comment type="caution">
    <text evidence="1">The sequence shown here is derived from an EMBL/GenBank/DDBJ whole genome shotgun (WGS) entry which is preliminary data.</text>
</comment>
<dbReference type="EMBL" id="CM047943">
    <property type="protein sequence ID" value="KAI9900741.1"/>
    <property type="molecule type" value="Genomic_DNA"/>
</dbReference>